<dbReference type="EMBL" id="BMJT01000007">
    <property type="protein sequence ID" value="GGG27750.1"/>
    <property type="molecule type" value="Genomic_DNA"/>
</dbReference>
<accession>A0A917LIU6</accession>
<evidence type="ECO:0000313" key="2">
    <source>
        <dbReference type="Proteomes" id="UP000616608"/>
    </source>
</evidence>
<dbReference type="AlphaFoldDB" id="A0A917LIU6"/>
<sequence>MAPNPTALPAAASINPILDENCSLEDKNLYSFFYILVHYRLTNVRKQVEEHEKEILFLIV</sequence>
<gene>
    <name evidence="1" type="ORF">GCM10007425_22910</name>
</gene>
<name>A0A917LIU6_9BACI</name>
<protein>
    <submittedName>
        <fullName evidence="1">Uncharacterized protein</fullName>
    </submittedName>
</protein>
<keyword evidence="2" id="KW-1185">Reference proteome</keyword>
<proteinExistence type="predicted"/>
<dbReference type="Proteomes" id="UP000616608">
    <property type="component" value="Unassembled WGS sequence"/>
</dbReference>
<reference evidence="1" key="2">
    <citation type="submission" date="2020-09" db="EMBL/GenBank/DDBJ databases">
        <authorList>
            <person name="Sun Q."/>
            <person name="Zhou Y."/>
        </authorList>
    </citation>
    <scope>NUCLEOTIDE SEQUENCE</scope>
    <source>
        <strain evidence="1">CGMCC 1.15760</strain>
    </source>
</reference>
<evidence type="ECO:0000313" key="1">
    <source>
        <dbReference type="EMBL" id="GGG27750.1"/>
    </source>
</evidence>
<comment type="caution">
    <text evidence="1">The sequence shown here is derived from an EMBL/GenBank/DDBJ whole genome shotgun (WGS) entry which is preliminary data.</text>
</comment>
<reference evidence="1" key="1">
    <citation type="journal article" date="2014" name="Int. J. Syst. Evol. Microbiol.">
        <title>Complete genome sequence of Corynebacterium casei LMG S-19264T (=DSM 44701T), isolated from a smear-ripened cheese.</title>
        <authorList>
            <consortium name="US DOE Joint Genome Institute (JGI-PGF)"/>
            <person name="Walter F."/>
            <person name="Albersmeier A."/>
            <person name="Kalinowski J."/>
            <person name="Ruckert C."/>
        </authorList>
    </citation>
    <scope>NUCLEOTIDE SEQUENCE</scope>
    <source>
        <strain evidence="1">CGMCC 1.15760</strain>
    </source>
</reference>
<organism evidence="1 2">
    <name type="scientific">Lysinibacillus alkalisoli</name>
    <dbReference type="NCBI Taxonomy" id="1911548"/>
    <lineage>
        <taxon>Bacteria</taxon>
        <taxon>Bacillati</taxon>
        <taxon>Bacillota</taxon>
        <taxon>Bacilli</taxon>
        <taxon>Bacillales</taxon>
        <taxon>Bacillaceae</taxon>
        <taxon>Lysinibacillus</taxon>
    </lineage>
</organism>